<evidence type="ECO:0000259" key="5">
    <source>
        <dbReference type="Pfam" id="PF08240"/>
    </source>
</evidence>
<dbReference type="Gene3D" id="3.40.50.720">
    <property type="entry name" value="NAD(P)-binding Rossmann-like Domain"/>
    <property type="match status" value="1"/>
</dbReference>
<dbReference type="GO" id="GO:0016491">
    <property type="term" value="F:oxidoreductase activity"/>
    <property type="evidence" value="ECO:0007669"/>
    <property type="project" value="UniProtKB-KW"/>
</dbReference>
<evidence type="ECO:0000256" key="2">
    <source>
        <dbReference type="ARBA" id="ARBA00022833"/>
    </source>
</evidence>
<dbReference type="SUPFAM" id="SSF51735">
    <property type="entry name" value="NAD(P)-binding Rossmann-fold domains"/>
    <property type="match status" value="1"/>
</dbReference>
<feature type="domain" description="Alcohol dehydrogenase-like C-terminal" evidence="4">
    <location>
        <begin position="156"/>
        <end position="282"/>
    </location>
</feature>
<dbReference type="AlphaFoldDB" id="A0A381NPE2"/>
<dbReference type="PANTHER" id="PTHR43401:SF2">
    <property type="entry name" value="L-THREONINE 3-DEHYDROGENASE"/>
    <property type="match status" value="1"/>
</dbReference>
<dbReference type="InterPro" id="IPR002328">
    <property type="entry name" value="ADH_Zn_CS"/>
</dbReference>
<keyword evidence="1" id="KW-0479">Metal-binding</keyword>
<gene>
    <name evidence="6" type="ORF">METZ01_LOCUS8572</name>
</gene>
<dbReference type="SUPFAM" id="SSF50129">
    <property type="entry name" value="GroES-like"/>
    <property type="match status" value="1"/>
</dbReference>
<dbReference type="PANTHER" id="PTHR43401">
    <property type="entry name" value="L-THREONINE 3-DEHYDROGENASE"/>
    <property type="match status" value="1"/>
</dbReference>
<accession>A0A381NPE2</accession>
<dbReference type="InterPro" id="IPR011032">
    <property type="entry name" value="GroES-like_sf"/>
</dbReference>
<dbReference type="Gene3D" id="3.90.180.10">
    <property type="entry name" value="Medium-chain alcohol dehydrogenases, catalytic domain"/>
    <property type="match status" value="1"/>
</dbReference>
<dbReference type="InterPro" id="IPR013154">
    <property type="entry name" value="ADH-like_N"/>
</dbReference>
<dbReference type="PROSITE" id="PS00059">
    <property type="entry name" value="ADH_ZINC"/>
    <property type="match status" value="1"/>
</dbReference>
<proteinExistence type="predicted"/>
<dbReference type="Pfam" id="PF00107">
    <property type="entry name" value="ADH_zinc_N"/>
    <property type="match status" value="1"/>
</dbReference>
<dbReference type="EMBL" id="UINC01000456">
    <property type="protein sequence ID" value="SUZ55718.1"/>
    <property type="molecule type" value="Genomic_DNA"/>
</dbReference>
<dbReference type="Pfam" id="PF08240">
    <property type="entry name" value="ADH_N"/>
    <property type="match status" value="1"/>
</dbReference>
<evidence type="ECO:0000256" key="3">
    <source>
        <dbReference type="ARBA" id="ARBA00023002"/>
    </source>
</evidence>
<feature type="non-terminal residue" evidence="6">
    <location>
        <position position="1"/>
    </location>
</feature>
<evidence type="ECO:0000259" key="4">
    <source>
        <dbReference type="Pfam" id="PF00107"/>
    </source>
</evidence>
<keyword evidence="2" id="KW-0862">Zinc</keyword>
<feature type="domain" description="Alcohol dehydrogenase-like N-terminal" evidence="5">
    <location>
        <begin position="10"/>
        <end position="118"/>
    </location>
</feature>
<evidence type="ECO:0008006" key="7">
    <source>
        <dbReference type="Google" id="ProtNLM"/>
    </source>
</evidence>
<keyword evidence="3" id="KW-0560">Oxidoreductase</keyword>
<evidence type="ECO:0000313" key="6">
    <source>
        <dbReference type="EMBL" id="SUZ55718.1"/>
    </source>
</evidence>
<organism evidence="6">
    <name type="scientific">marine metagenome</name>
    <dbReference type="NCBI Taxonomy" id="408172"/>
    <lineage>
        <taxon>unclassified sequences</taxon>
        <taxon>metagenomes</taxon>
        <taxon>ecological metagenomes</taxon>
    </lineage>
</organism>
<reference evidence="6" key="1">
    <citation type="submission" date="2018-05" db="EMBL/GenBank/DDBJ databases">
        <authorList>
            <person name="Lanie J.A."/>
            <person name="Ng W.-L."/>
            <person name="Kazmierczak K.M."/>
            <person name="Andrzejewski T.M."/>
            <person name="Davidsen T.M."/>
            <person name="Wayne K.J."/>
            <person name="Tettelin H."/>
            <person name="Glass J.I."/>
            <person name="Rusch D."/>
            <person name="Podicherti R."/>
            <person name="Tsui H.-C.T."/>
            <person name="Winkler M.E."/>
        </authorList>
    </citation>
    <scope>NUCLEOTIDE SEQUENCE</scope>
</reference>
<dbReference type="InterPro" id="IPR050129">
    <property type="entry name" value="Zn_alcohol_dh"/>
</dbReference>
<protein>
    <recommendedName>
        <fullName evidence="7">Enoyl reductase (ER) domain-containing protein</fullName>
    </recommendedName>
</protein>
<name>A0A381NPE2_9ZZZZ</name>
<dbReference type="GO" id="GO:0008270">
    <property type="term" value="F:zinc ion binding"/>
    <property type="evidence" value="ECO:0007669"/>
    <property type="project" value="InterPro"/>
</dbReference>
<evidence type="ECO:0000256" key="1">
    <source>
        <dbReference type="ARBA" id="ARBA00022723"/>
    </source>
</evidence>
<dbReference type="InterPro" id="IPR036291">
    <property type="entry name" value="NAD(P)-bd_dom_sf"/>
</dbReference>
<sequence length="324" mass="33291">VTEVDLPAVGPSDVLVEVAYCGVCGTDLHNVIDGWGIPDSIGGHEWSGRVVAVGDDAPIEVGTLVVGSGRSPCGDCASCRAGRSGLCSERGPVGTEKVYGAFADHLVIDAAETLPVPDGVDARSAAYAEPLAVALHALTLAAPRPDERVLVSGCGPIGAAVVAVLVARGHADLLVVEPADLRRDLASRLGATTCHPDDLETPWHPGFTVDQPANVVLETSGVRVAAEACLGQLAGCGRLVLVGTGLDFPRLDTGRIILNELVVTGAYNYDEHGFEAALDLIASGSLPLDLLLESDAVGLDGLLEAMVRLRAGEVAGKVLVRPRA</sequence>
<dbReference type="InterPro" id="IPR013149">
    <property type="entry name" value="ADH-like_C"/>
</dbReference>